<organism evidence="1 2">
    <name type="scientific">Pararge aegeria aegeria</name>
    <dbReference type="NCBI Taxonomy" id="348720"/>
    <lineage>
        <taxon>Eukaryota</taxon>
        <taxon>Metazoa</taxon>
        <taxon>Ecdysozoa</taxon>
        <taxon>Arthropoda</taxon>
        <taxon>Hexapoda</taxon>
        <taxon>Insecta</taxon>
        <taxon>Pterygota</taxon>
        <taxon>Neoptera</taxon>
        <taxon>Endopterygota</taxon>
        <taxon>Lepidoptera</taxon>
        <taxon>Glossata</taxon>
        <taxon>Ditrysia</taxon>
        <taxon>Papilionoidea</taxon>
        <taxon>Nymphalidae</taxon>
        <taxon>Satyrinae</taxon>
        <taxon>Satyrini</taxon>
        <taxon>Parargina</taxon>
        <taxon>Pararge</taxon>
    </lineage>
</organism>
<protein>
    <submittedName>
        <fullName evidence="1">Jg10680 protein</fullName>
    </submittedName>
</protein>
<evidence type="ECO:0000313" key="1">
    <source>
        <dbReference type="EMBL" id="CAH2241515.1"/>
    </source>
</evidence>
<keyword evidence="2" id="KW-1185">Reference proteome</keyword>
<proteinExistence type="predicted"/>
<comment type="caution">
    <text evidence="1">The sequence shown here is derived from an EMBL/GenBank/DDBJ whole genome shotgun (WGS) entry which is preliminary data.</text>
</comment>
<dbReference type="EMBL" id="CAKXAJ010025577">
    <property type="protein sequence ID" value="CAH2241515.1"/>
    <property type="molecule type" value="Genomic_DNA"/>
</dbReference>
<dbReference type="Proteomes" id="UP000838756">
    <property type="component" value="Unassembled WGS sequence"/>
</dbReference>
<name>A0A8S4RWV3_9NEOP</name>
<dbReference type="AlphaFoldDB" id="A0A8S4RWV3"/>
<evidence type="ECO:0000313" key="2">
    <source>
        <dbReference type="Proteomes" id="UP000838756"/>
    </source>
</evidence>
<gene>
    <name evidence="1" type="primary">jg10680</name>
    <name evidence="1" type="ORF">PAEG_LOCUS17948</name>
</gene>
<accession>A0A8S4RWV3</accession>
<dbReference type="OrthoDB" id="10345848at2759"/>
<sequence>MGRERELESALRRLERRLAPVSLLNGSVCAPNAVPFAPTAETVSASAVSLPPNLSKCTVVGLENPPGNEFCPSRLLAFSPCRMLQSFVRQFKAVMNMITDCNG</sequence>
<reference evidence="1" key="1">
    <citation type="submission" date="2022-03" db="EMBL/GenBank/DDBJ databases">
        <authorList>
            <person name="Lindestad O."/>
        </authorList>
    </citation>
    <scope>NUCLEOTIDE SEQUENCE</scope>
</reference>